<comment type="caution">
    <text evidence="1">The sequence shown here is derived from an EMBL/GenBank/DDBJ whole genome shotgun (WGS) entry which is preliminary data.</text>
</comment>
<proteinExistence type="predicted"/>
<name>A0A9N9FJV4_9GLOM</name>
<evidence type="ECO:0000313" key="2">
    <source>
        <dbReference type="Proteomes" id="UP000789396"/>
    </source>
</evidence>
<protein>
    <submittedName>
        <fullName evidence="1">15043_t:CDS:1</fullName>
    </submittedName>
</protein>
<gene>
    <name evidence="1" type="ORF">RFULGI_LOCUS4113</name>
</gene>
<feature type="non-terminal residue" evidence="1">
    <location>
        <position position="1"/>
    </location>
</feature>
<dbReference type="AlphaFoldDB" id="A0A9N9FJV4"/>
<reference evidence="1" key="1">
    <citation type="submission" date="2021-06" db="EMBL/GenBank/DDBJ databases">
        <authorList>
            <person name="Kallberg Y."/>
            <person name="Tangrot J."/>
            <person name="Rosling A."/>
        </authorList>
    </citation>
    <scope>NUCLEOTIDE SEQUENCE</scope>
    <source>
        <strain evidence="1">IN212</strain>
    </source>
</reference>
<keyword evidence="2" id="KW-1185">Reference proteome</keyword>
<evidence type="ECO:0000313" key="1">
    <source>
        <dbReference type="EMBL" id="CAG8538472.1"/>
    </source>
</evidence>
<accession>A0A9N9FJV4</accession>
<sequence>KQCLFGDILLYLYDEELMIDNLRVFTTWLADSLNVNNNQFLDTTNILSGKINIDKITLINYDF</sequence>
<dbReference type="EMBL" id="CAJVPZ010003943">
    <property type="protein sequence ID" value="CAG8538472.1"/>
    <property type="molecule type" value="Genomic_DNA"/>
</dbReference>
<organism evidence="1 2">
    <name type="scientific">Racocetra fulgida</name>
    <dbReference type="NCBI Taxonomy" id="60492"/>
    <lineage>
        <taxon>Eukaryota</taxon>
        <taxon>Fungi</taxon>
        <taxon>Fungi incertae sedis</taxon>
        <taxon>Mucoromycota</taxon>
        <taxon>Glomeromycotina</taxon>
        <taxon>Glomeromycetes</taxon>
        <taxon>Diversisporales</taxon>
        <taxon>Gigasporaceae</taxon>
        <taxon>Racocetra</taxon>
    </lineage>
</organism>
<dbReference type="Proteomes" id="UP000789396">
    <property type="component" value="Unassembled WGS sequence"/>
</dbReference>